<evidence type="ECO:0000313" key="17">
    <source>
        <dbReference type="Xenbase" id="XB-GENE-29084099"/>
    </source>
</evidence>
<evidence type="ECO:0000256" key="1">
    <source>
        <dbReference type="ARBA" id="ARBA00004651"/>
    </source>
</evidence>
<evidence type="ECO:0000313" key="16">
    <source>
        <dbReference type="RefSeq" id="XP_002941600.4"/>
    </source>
</evidence>
<evidence type="ECO:0000313" key="15">
    <source>
        <dbReference type="Proteomes" id="UP000008143"/>
    </source>
</evidence>
<dbReference type="Xenbase" id="XB-GENE-29084099">
    <property type="gene designation" value="LOC100498228"/>
</dbReference>
<evidence type="ECO:0000256" key="2">
    <source>
        <dbReference type="ARBA" id="ARBA00022475"/>
    </source>
</evidence>
<dbReference type="GO" id="GO:0004984">
    <property type="term" value="F:olfactory receptor activity"/>
    <property type="evidence" value="ECO:0000318"/>
    <property type="project" value="GO_Central"/>
</dbReference>
<evidence type="ECO:0000256" key="8">
    <source>
        <dbReference type="ARBA" id="ARBA00023136"/>
    </source>
</evidence>
<feature type="transmembrane region" description="Helical" evidence="13">
    <location>
        <begin position="97"/>
        <end position="119"/>
    </location>
</feature>
<evidence type="ECO:0000256" key="6">
    <source>
        <dbReference type="ARBA" id="ARBA00022989"/>
    </source>
</evidence>
<keyword evidence="4 13" id="KW-0812">Transmembrane</keyword>
<name>A0A8J0QY90_XENTR</name>
<protein>
    <submittedName>
        <fullName evidence="16">Gustatory receptor clone PTE03</fullName>
    </submittedName>
</protein>
<reference evidence="16" key="1">
    <citation type="submission" date="2025-08" db="UniProtKB">
        <authorList>
            <consortium name="RefSeq"/>
        </authorList>
    </citation>
    <scope>IDENTIFICATION</scope>
    <source>
        <strain evidence="16">Nigerian</strain>
        <tissue evidence="16">Liver and blood</tissue>
    </source>
</reference>
<keyword evidence="11" id="KW-0325">Glycoprotein</keyword>
<evidence type="ECO:0000256" key="9">
    <source>
        <dbReference type="ARBA" id="ARBA00023157"/>
    </source>
</evidence>
<dbReference type="Proteomes" id="UP000008143">
    <property type="component" value="Chromosome 2"/>
</dbReference>
<keyword evidence="8 13" id="KW-0472">Membrane</keyword>
<evidence type="ECO:0000256" key="11">
    <source>
        <dbReference type="ARBA" id="ARBA00023180"/>
    </source>
</evidence>
<dbReference type="GO" id="GO:0005886">
    <property type="term" value="C:plasma membrane"/>
    <property type="evidence" value="ECO:0007669"/>
    <property type="project" value="UniProtKB-SubCell"/>
</dbReference>
<dbReference type="GO" id="GO:0016020">
    <property type="term" value="C:membrane"/>
    <property type="evidence" value="ECO:0000318"/>
    <property type="project" value="GO_Central"/>
</dbReference>
<dbReference type="PROSITE" id="PS50262">
    <property type="entry name" value="G_PROTEIN_RECEP_F1_2"/>
    <property type="match status" value="1"/>
</dbReference>
<comment type="subcellular location">
    <subcellularLocation>
        <location evidence="1">Cell membrane</location>
        <topology evidence="1">Multi-pass membrane protein</topology>
    </subcellularLocation>
</comment>
<dbReference type="RefSeq" id="XP_002941600.4">
    <property type="nucleotide sequence ID" value="XM_002941554.4"/>
</dbReference>
<dbReference type="PANTHER" id="PTHR26451:SF997">
    <property type="entry name" value="GUSTATORY RECEPTOR CLONE PTE03"/>
    <property type="match status" value="1"/>
</dbReference>
<dbReference type="OrthoDB" id="6147321at2759"/>
<keyword evidence="10 16" id="KW-0675">Receptor</keyword>
<evidence type="ECO:0000256" key="5">
    <source>
        <dbReference type="ARBA" id="ARBA00022725"/>
    </source>
</evidence>
<evidence type="ECO:0000256" key="13">
    <source>
        <dbReference type="SAM" id="Phobius"/>
    </source>
</evidence>
<dbReference type="InterPro" id="IPR052921">
    <property type="entry name" value="GPCR1_Superfamily_Member"/>
</dbReference>
<evidence type="ECO:0000256" key="12">
    <source>
        <dbReference type="ARBA" id="ARBA00023224"/>
    </source>
</evidence>
<dbReference type="KEGG" id="xtr:100498228"/>
<dbReference type="SUPFAM" id="SSF81321">
    <property type="entry name" value="Family A G protein-coupled receptor-like"/>
    <property type="match status" value="1"/>
</dbReference>
<dbReference type="InterPro" id="IPR017452">
    <property type="entry name" value="GPCR_Rhodpsn_7TM"/>
</dbReference>
<keyword evidence="12" id="KW-0807">Transducer</keyword>
<evidence type="ECO:0000259" key="14">
    <source>
        <dbReference type="PROSITE" id="PS50262"/>
    </source>
</evidence>
<dbReference type="InterPro" id="IPR000276">
    <property type="entry name" value="GPCR_Rhodpsn"/>
</dbReference>
<dbReference type="GO" id="GO:0004930">
    <property type="term" value="F:G protein-coupled receptor activity"/>
    <property type="evidence" value="ECO:0007669"/>
    <property type="project" value="UniProtKB-KW"/>
</dbReference>
<feature type="transmembrane region" description="Helical" evidence="13">
    <location>
        <begin position="195"/>
        <end position="217"/>
    </location>
</feature>
<dbReference type="OMA" id="INNICGY"/>
<feature type="transmembrane region" description="Helical" evidence="13">
    <location>
        <begin position="238"/>
        <end position="258"/>
    </location>
</feature>
<dbReference type="PRINTS" id="PR00245">
    <property type="entry name" value="OLFACTORYR"/>
</dbReference>
<dbReference type="GO" id="GO:0050911">
    <property type="term" value="P:detection of chemical stimulus involved in sensory perception of smell"/>
    <property type="evidence" value="ECO:0000318"/>
    <property type="project" value="GO_Central"/>
</dbReference>
<dbReference type="Gene3D" id="1.20.1070.10">
    <property type="entry name" value="Rhodopsin 7-helix transmembrane proteins"/>
    <property type="match status" value="1"/>
</dbReference>
<keyword evidence="6 13" id="KW-1133">Transmembrane helix</keyword>
<dbReference type="AlphaFoldDB" id="A0A8J0QY90"/>
<dbReference type="AGR" id="Xenbase:XB-GENE-29084099"/>
<evidence type="ECO:0000256" key="7">
    <source>
        <dbReference type="ARBA" id="ARBA00023040"/>
    </source>
</evidence>
<gene>
    <name evidence="16 17" type="primary">LOC100498228</name>
</gene>
<evidence type="ECO:0000256" key="3">
    <source>
        <dbReference type="ARBA" id="ARBA00022606"/>
    </source>
</evidence>
<dbReference type="GeneID" id="100498228"/>
<keyword evidence="5" id="KW-0552">Olfaction</keyword>
<keyword evidence="7" id="KW-0297">G-protein coupled receptor</keyword>
<keyword evidence="15" id="KW-1185">Reference proteome</keyword>
<dbReference type="Pfam" id="PF13853">
    <property type="entry name" value="7tm_4"/>
    <property type="match status" value="1"/>
</dbReference>
<dbReference type="FunFam" id="1.20.1070.10:FF:000024">
    <property type="entry name" value="Olfactory receptor"/>
    <property type="match status" value="1"/>
</dbReference>
<keyword evidence="2" id="KW-1003">Cell membrane</keyword>
<feature type="domain" description="G-protein coupled receptors family 1 profile" evidence="14">
    <location>
        <begin position="40"/>
        <end position="290"/>
    </location>
</feature>
<dbReference type="InterPro" id="IPR000725">
    <property type="entry name" value="Olfact_rcpt"/>
</dbReference>
<dbReference type="PANTHER" id="PTHR26451">
    <property type="entry name" value="G_PROTEIN_RECEP_F1_2 DOMAIN-CONTAINING PROTEIN"/>
    <property type="match status" value="1"/>
</dbReference>
<feature type="transmembrane region" description="Helical" evidence="13">
    <location>
        <begin position="58"/>
        <end position="77"/>
    </location>
</feature>
<sequence length="320" mass="35546">MLNSTYSHPSELTLTFVEMAGIKYAYSTLIFLCFAVIVASNCAVVSTIVAHRSLHEPMYILIAALSVNGLYGSAAFFPNLFINLLSKSHTIPYVACIIQMFGLHTYVGCEMAILAVMAYDRYVCICIPLRYNSLMSLYTVLRLIAAAWVYAVVQFTVQLVLTVRLPLCGSVVQKFYCDNWSVVKLSCVDTTANNIYGLFITAVILGLIPGTVLISYLRILRVCVRSSSTHRSKALQTCTPHMMSLTYFILDLISEALLNRSPANVLPIELRVLISVQVFVIAPFLNPLIYGLKLKEIRVKAKHMFCKVKIFGVDGKIGAQ</sequence>
<feature type="transmembrane region" description="Helical" evidence="13">
    <location>
        <begin position="24"/>
        <end position="46"/>
    </location>
</feature>
<organism evidence="15 16">
    <name type="scientific">Xenopus tropicalis</name>
    <name type="common">Western clawed frog</name>
    <name type="synonym">Silurana tropicalis</name>
    <dbReference type="NCBI Taxonomy" id="8364"/>
    <lineage>
        <taxon>Eukaryota</taxon>
        <taxon>Metazoa</taxon>
        <taxon>Chordata</taxon>
        <taxon>Craniata</taxon>
        <taxon>Vertebrata</taxon>
        <taxon>Euteleostomi</taxon>
        <taxon>Amphibia</taxon>
        <taxon>Batrachia</taxon>
        <taxon>Anura</taxon>
        <taxon>Pipoidea</taxon>
        <taxon>Pipidae</taxon>
        <taxon>Xenopodinae</taxon>
        <taxon>Xenopus</taxon>
        <taxon>Silurana</taxon>
    </lineage>
</organism>
<evidence type="ECO:0000256" key="4">
    <source>
        <dbReference type="ARBA" id="ARBA00022692"/>
    </source>
</evidence>
<dbReference type="GO" id="GO:0005549">
    <property type="term" value="F:odorant binding"/>
    <property type="evidence" value="ECO:0000318"/>
    <property type="project" value="GO_Central"/>
</dbReference>
<accession>A0A8J0QY90</accession>
<feature type="transmembrane region" description="Helical" evidence="13">
    <location>
        <begin position="140"/>
        <end position="161"/>
    </location>
</feature>
<keyword evidence="9" id="KW-1015">Disulfide bond</keyword>
<feature type="transmembrane region" description="Helical" evidence="13">
    <location>
        <begin position="270"/>
        <end position="292"/>
    </location>
</feature>
<dbReference type="PROSITE" id="PS00237">
    <property type="entry name" value="G_PROTEIN_RECEP_F1_1"/>
    <property type="match status" value="1"/>
</dbReference>
<evidence type="ECO:0000256" key="10">
    <source>
        <dbReference type="ARBA" id="ARBA00023170"/>
    </source>
</evidence>
<proteinExistence type="predicted"/>
<keyword evidence="3" id="KW-0716">Sensory transduction</keyword>